<evidence type="ECO:0000256" key="4">
    <source>
        <dbReference type="PROSITE-ProRule" id="PRU00134"/>
    </source>
</evidence>
<dbReference type="GO" id="GO:0008270">
    <property type="term" value="F:zinc ion binding"/>
    <property type="evidence" value="ECO:0007669"/>
    <property type="project" value="UniProtKB-KW"/>
</dbReference>
<evidence type="ECO:0000256" key="3">
    <source>
        <dbReference type="ARBA" id="ARBA00022833"/>
    </source>
</evidence>
<dbReference type="SUPFAM" id="SSF144232">
    <property type="entry name" value="HIT/MYND zinc finger-like"/>
    <property type="match status" value="1"/>
</dbReference>
<keyword evidence="2 4" id="KW-0863">Zinc-finger</keyword>
<evidence type="ECO:0000313" key="6">
    <source>
        <dbReference type="EMBL" id="PTU24512.1"/>
    </source>
</evidence>
<reference evidence="6 7" key="1">
    <citation type="journal article" date="2018" name="Proc. Natl. Acad. Sci. U.S.A.">
        <title>Linking secondary metabolites to gene clusters through genome sequencing of six diverse Aspergillus species.</title>
        <authorList>
            <person name="Kaerboelling I."/>
            <person name="Vesth T.C."/>
            <person name="Frisvad J.C."/>
            <person name="Nybo J.L."/>
            <person name="Theobald S."/>
            <person name="Kuo A."/>
            <person name="Bowyer P."/>
            <person name="Matsuda Y."/>
            <person name="Mondo S."/>
            <person name="Lyhne E.K."/>
            <person name="Kogle M.E."/>
            <person name="Clum A."/>
            <person name="Lipzen A."/>
            <person name="Salamov A."/>
            <person name="Ngan C.Y."/>
            <person name="Daum C."/>
            <person name="Chiniquy J."/>
            <person name="Barry K."/>
            <person name="LaButti K."/>
            <person name="Haridas S."/>
            <person name="Simmons B.A."/>
            <person name="Magnuson J.K."/>
            <person name="Mortensen U.H."/>
            <person name="Larsen T.O."/>
            <person name="Grigoriev I.V."/>
            <person name="Baker S.E."/>
            <person name="Andersen M.R."/>
        </authorList>
    </citation>
    <scope>NUCLEOTIDE SEQUENCE [LARGE SCALE GENOMIC DNA]</scope>
    <source>
        <strain evidence="6 7">IBT 24754</strain>
    </source>
</reference>
<organism evidence="6 7">
    <name type="scientific">Aspergillus ochraceoroseus IBT 24754</name>
    <dbReference type="NCBI Taxonomy" id="1392256"/>
    <lineage>
        <taxon>Eukaryota</taxon>
        <taxon>Fungi</taxon>
        <taxon>Dikarya</taxon>
        <taxon>Ascomycota</taxon>
        <taxon>Pezizomycotina</taxon>
        <taxon>Eurotiomycetes</taxon>
        <taxon>Eurotiomycetidae</taxon>
        <taxon>Eurotiales</taxon>
        <taxon>Aspergillaceae</taxon>
        <taxon>Aspergillus</taxon>
        <taxon>Aspergillus subgen. Nidulantes</taxon>
    </lineage>
</organism>
<dbReference type="AlphaFoldDB" id="A0A2T5M7K3"/>
<sequence length="570" mass="65188">MPASKYICANWSPDRTDCKKQGTKACKNCLLVVYCDQACQTFHWPTHRSACRSPLGKTTWQPGWILENRAPSFIGGGMAEQFGAKKYLWGNVPAFDILRLGSNEGAEYGRGVSILCAASGDIRNIVNTIAQLPTSYRHSLRLVINDRDFDIVARNIILLLIALVVEEVDEAVDCMIHLWYSAFVRKSDTEIIRGQVRPLIESVCEKVKNKPPQTLLGKTWQFGRQSLRVVLQKSSWDRLLALFDAPSGLTAERAHQIRTAITLAESRRDYRERHMCFQSPPHRVAFERFRADGLLLPFGYPRHEFQEPNLSFFQNAHHTWPMPDSADPLHGWPSEDVANTSSGAATADIYGKLFFYLQGTLRTFLDRLSSLDVSFRLFQVDASDLPQYVEKDSFSRIEVSNISDAGWLGIHRTLYLMVPLLETPLDNPHATLITLFMNAVEETLTGQDKIHILTADRIAKERLLKYLPPKPGLAFKYSPWILKLTAGQDLVTTYDHIFDRYSKWFMFSEAPLFEAAMKENHTVIDKWPYRLKRRPGQPGAQEEFDRQLGSGVSSKERYMEWRRLYQTSMV</sequence>
<evidence type="ECO:0000256" key="1">
    <source>
        <dbReference type="ARBA" id="ARBA00022723"/>
    </source>
</evidence>
<evidence type="ECO:0000259" key="5">
    <source>
        <dbReference type="PROSITE" id="PS50865"/>
    </source>
</evidence>
<dbReference type="Pfam" id="PF01753">
    <property type="entry name" value="zf-MYND"/>
    <property type="match status" value="1"/>
</dbReference>
<dbReference type="InterPro" id="IPR002893">
    <property type="entry name" value="Znf_MYND"/>
</dbReference>
<gene>
    <name evidence="6" type="ORF">P175DRAFT_0513479</name>
</gene>
<dbReference type="Pfam" id="PF14737">
    <property type="entry name" value="DUF4470"/>
    <property type="match status" value="1"/>
</dbReference>
<comment type="caution">
    <text evidence="6">The sequence shown here is derived from an EMBL/GenBank/DDBJ whole genome shotgun (WGS) entry which is preliminary data.</text>
</comment>
<dbReference type="Proteomes" id="UP000244073">
    <property type="component" value="Unassembled WGS sequence"/>
</dbReference>
<proteinExistence type="predicted"/>
<feature type="domain" description="MYND-type" evidence="5">
    <location>
        <begin position="5"/>
        <end position="51"/>
    </location>
</feature>
<dbReference type="GeneID" id="63815636"/>
<name>A0A2T5M7K3_9EURO</name>
<dbReference type="VEuPathDB" id="FungiDB:P175DRAFT_0513479"/>
<dbReference type="RefSeq" id="XP_040755904.1">
    <property type="nucleotide sequence ID" value="XM_040898754.1"/>
</dbReference>
<accession>A0A2T5M7K3</accession>
<dbReference type="Gene3D" id="6.10.140.2220">
    <property type="match status" value="1"/>
</dbReference>
<dbReference type="PROSITE" id="PS50865">
    <property type="entry name" value="ZF_MYND_2"/>
    <property type="match status" value="1"/>
</dbReference>
<evidence type="ECO:0000256" key="2">
    <source>
        <dbReference type="ARBA" id="ARBA00022771"/>
    </source>
</evidence>
<dbReference type="InterPro" id="IPR027974">
    <property type="entry name" value="DUF4470"/>
</dbReference>
<protein>
    <recommendedName>
        <fullName evidence="5">MYND-type domain-containing protein</fullName>
    </recommendedName>
</protein>
<dbReference type="EMBL" id="MSFN02000001">
    <property type="protein sequence ID" value="PTU24512.1"/>
    <property type="molecule type" value="Genomic_DNA"/>
</dbReference>
<evidence type="ECO:0000313" key="7">
    <source>
        <dbReference type="Proteomes" id="UP000244073"/>
    </source>
</evidence>
<keyword evidence="1" id="KW-0479">Metal-binding</keyword>
<dbReference type="OrthoDB" id="5282002at2759"/>
<keyword evidence="3" id="KW-0862">Zinc</keyword>